<sequence>MASELSRQTFVRGALGSAALLLSSCRATTSSTPPSPVNAAPDWASLSSSLDGGVVQPSSSDFASAKGLFNTRFASSTPAAVVAVRSMSDVQKALTFASSSGVKVTARSGGHSYVGASAADGALVLDLRRLPGGVAYDPASGLATVPAAANLMSVQTALAPYSRSIPTGSCPSVGVAGLTLGGGLGSEARRHGLTCDALASVSVVLPSGNLVTVSADSEPDLFWALRGGGANIGVATSFTLRTFETGDRDVVTLTFPQAATAQVIHGWHHWLLGAERSVWSMVNVTVGSDWRCSVILATSPGSGPSLARDLTAAIGVAPLSNSGQMLDHMAFVNYFAGGTDAVRPRAFTAGSDIVGEMTSDAAEAIVAAMSAWPSAAGSATAVVESLDGAVQDVAVGDSAFPWRRQAACLQWYTEAPAPEATEWLSTAHSALGTNSVGGYVNYLEPGNSATRYFGSNLARLRGVRAQTDPGAVMVSDLG</sequence>
<comment type="similarity">
    <text evidence="2">Belongs to the oxygen-dependent FAD-linked oxidoreductase family.</text>
</comment>
<dbReference type="RefSeq" id="WP_264070589.1">
    <property type="nucleotide sequence ID" value="NZ_JACKTY010000041.1"/>
</dbReference>
<evidence type="ECO:0000256" key="1">
    <source>
        <dbReference type="ARBA" id="ARBA00001974"/>
    </source>
</evidence>
<dbReference type="Pfam" id="PF08031">
    <property type="entry name" value="BBE"/>
    <property type="match status" value="1"/>
</dbReference>
<protein>
    <submittedName>
        <fullName evidence="7">FAD-binding oxidoreductase</fullName>
    </submittedName>
</protein>
<organism evidence="7 8">
    <name type="scientific">Mycolicibacterium komossense</name>
    <dbReference type="NCBI Taxonomy" id="1779"/>
    <lineage>
        <taxon>Bacteria</taxon>
        <taxon>Bacillati</taxon>
        <taxon>Actinomycetota</taxon>
        <taxon>Actinomycetes</taxon>
        <taxon>Mycobacteriales</taxon>
        <taxon>Mycobacteriaceae</taxon>
        <taxon>Mycolicibacterium</taxon>
    </lineage>
</organism>
<dbReference type="InterPro" id="IPR012951">
    <property type="entry name" value="BBE"/>
</dbReference>
<dbReference type="InterPro" id="IPR006093">
    <property type="entry name" value="Oxy_OxRdtase_FAD_BS"/>
</dbReference>
<name>A0ABT3CIN2_9MYCO</name>
<keyword evidence="3" id="KW-0285">Flavoprotein</keyword>
<evidence type="ECO:0000256" key="3">
    <source>
        <dbReference type="ARBA" id="ARBA00022630"/>
    </source>
</evidence>
<comment type="caution">
    <text evidence="7">The sequence shown here is derived from an EMBL/GenBank/DDBJ whole genome shotgun (WGS) entry which is preliminary data.</text>
</comment>
<keyword evidence="8" id="KW-1185">Reference proteome</keyword>
<dbReference type="Pfam" id="PF01565">
    <property type="entry name" value="FAD_binding_4"/>
    <property type="match status" value="1"/>
</dbReference>
<accession>A0ABT3CIN2</accession>
<dbReference type="PANTHER" id="PTHR42973:SF39">
    <property type="entry name" value="FAD-BINDING PCMH-TYPE DOMAIN-CONTAINING PROTEIN"/>
    <property type="match status" value="1"/>
</dbReference>
<dbReference type="Gene3D" id="3.30.43.10">
    <property type="entry name" value="Uridine Diphospho-n-acetylenolpyruvylglucosamine Reductase, domain 2"/>
    <property type="match status" value="1"/>
</dbReference>
<gene>
    <name evidence="7" type="ORF">H7J73_25460</name>
</gene>
<dbReference type="InterPro" id="IPR050416">
    <property type="entry name" value="FAD-linked_Oxidoreductase"/>
</dbReference>
<keyword evidence="4" id="KW-0274">FAD</keyword>
<proteinExistence type="inferred from homology"/>
<dbReference type="PROSITE" id="PS00862">
    <property type="entry name" value="OX2_COVAL_FAD"/>
    <property type="match status" value="1"/>
</dbReference>
<reference evidence="7 8" key="1">
    <citation type="journal article" date="2022" name="BMC Genomics">
        <title>Comparative genome analysis of mycobacteria focusing on tRNA and non-coding RNA.</title>
        <authorList>
            <person name="Behra P.R.K."/>
            <person name="Pettersson B.M.F."/>
            <person name="Ramesh M."/>
            <person name="Das S."/>
            <person name="Dasgupta S."/>
            <person name="Kirsebom L.A."/>
        </authorList>
    </citation>
    <scope>NUCLEOTIDE SEQUENCE [LARGE SCALE GENOMIC DNA]</scope>
    <source>
        <strain evidence="7 8">DSM 44078</strain>
    </source>
</reference>
<evidence type="ECO:0000259" key="6">
    <source>
        <dbReference type="PROSITE" id="PS51387"/>
    </source>
</evidence>
<dbReference type="EMBL" id="JACKTY010000041">
    <property type="protein sequence ID" value="MCV7229363.1"/>
    <property type="molecule type" value="Genomic_DNA"/>
</dbReference>
<feature type="domain" description="FAD-binding PCMH-type" evidence="6">
    <location>
        <begin position="74"/>
        <end position="245"/>
    </location>
</feature>
<dbReference type="InterPro" id="IPR016167">
    <property type="entry name" value="FAD-bd_PCMH_sub1"/>
</dbReference>
<dbReference type="SUPFAM" id="SSF56176">
    <property type="entry name" value="FAD-binding/transporter-associated domain-like"/>
    <property type="match status" value="1"/>
</dbReference>
<evidence type="ECO:0000256" key="2">
    <source>
        <dbReference type="ARBA" id="ARBA00005466"/>
    </source>
</evidence>
<dbReference type="Proteomes" id="UP001526201">
    <property type="component" value="Unassembled WGS sequence"/>
</dbReference>
<evidence type="ECO:0000256" key="5">
    <source>
        <dbReference type="ARBA" id="ARBA00023002"/>
    </source>
</evidence>
<dbReference type="Gene3D" id="3.40.462.20">
    <property type="match status" value="1"/>
</dbReference>
<keyword evidence="5" id="KW-0560">Oxidoreductase</keyword>
<dbReference type="InterPro" id="IPR016169">
    <property type="entry name" value="FAD-bd_PCMH_sub2"/>
</dbReference>
<evidence type="ECO:0000256" key="4">
    <source>
        <dbReference type="ARBA" id="ARBA00022827"/>
    </source>
</evidence>
<dbReference type="PANTHER" id="PTHR42973">
    <property type="entry name" value="BINDING OXIDOREDUCTASE, PUTATIVE (AFU_ORTHOLOGUE AFUA_1G17690)-RELATED"/>
    <property type="match status" value="1"/>
</dbReference>
<dbReference type="PROSITE" id="PS51257">
    <property type="entry name" value="PROKAR_LIPOPROTEIN"/>
    <property type="match status" value="1"/>
</dbReference>
<dbReference type="Gene3D" id="3.30.465.10">
    <property type="match status" value="1"/>
</dbReference>
<dbReference type="InterPro" id="IPR036318">
    <property type="entry name" value="FAD-bd_PCMH-like_sf"/>
</dbReference>
<dbReference type="InterPro" id="IPR016166">
    <property type="entry name" value="FAD-bd_PCMH"/>
</dbReference>
<evidence type="ECO:0000313" key="7">
    <source>
        <dbReference type="EMBL" id="MCV7229363.1"/>
    </source>
</evidence>
<dbReference type="InterPro" id="IPR006094">
    <property type="entry name" value="Oxid_FAD_bind_N"/>
</dbReference>
<evidence type="ECO:0000313" key="8">
    <source>
        <dbReference type="Proteomes" id="UP001526201"/>
    </source>
</evidence>
<dbReference type="PROSITE" id="PS51387">
    <property type="entry name" value="FAD_PCMH"/>
    <property type="match status" value="1"/>
</dbReference>
<comment type="cofactor">
    <cofactor evidence="1">
        <name>FAD</name>
        <dbReference type="ChEBI" id="CHEBI:57692"/>
    </cofactor>
</comment>